<dbReference type="PRINTS" id="PR00364">
    <property type="entry name" value="DISEASERSIST"/>
</dbReference>
<name>A0A9W6L816_9PSEU</name>
<evidence type="ECO:0000259" key="1">
    <source>
        <dbReference type="SMART" id="SM01043"/>
    </source>
</evidence>
<comment type="caution">
    <text evidence="2">The sequence shown here is derived from an EMBL/GenBank/DDBJ whole genome shotgun (WGS) entry which is preliminary data.</text>
</comment>
<dbReference type="InterPro" id="IPR049945">
    <property type="entry name" value="AAA_22"/>
</dbReference>
<dbReference type="PANTHER" id="PTHR47691:SF3">
    <property type="entry name" value="HTH-TYPE TRANSCRIPTIONAL REGULATOR RV0890C-RELATED"/>
    <property type="match status" value="1"/>
</dbReference>
<dbReference type="Pfam" id="PF13401">
    <property type="entry name" value="AAA_22"/>
    <property type="match status" value="1"/>
</dbReference>
<dbReference type="GO" id="GO:0003677">
    <property type="term" value="F:DNA binding"/>
    <property type="evidence" value="ECO:0007669"/>
    <property type="project" value="InterPro"/>
</dbReference>
<dbReference type="InterPro" id="IPR011990">
    <property type="entry name" value="TPR-like_helical_dom_sf"/>
</dbReference>
<dbReference type="EMBL" id="BSFQ01000026">
    <property type="protein sequence ID" value="GLL13909.1"/>
    <property type="molecule type" value="Genomic_DNA"/>
</dbReference>
<dbReference type="Pfam" id="PF25872">
    <property type="entry name" value="HTH_77"/>
    <property type="match status" value="1"/>
</dbReference>
<dbReference type="InterPro" id="IPR027417">
    <property type="entry name" value="P-loop_NTPase"/>
</dbReference>
<dbReference type="SUPFAM" id="SSF52540">
    <property type="entry name" value="P-loop containing nucleoside triphosphate hydrolases"/>
    <property type="match status" value="1"/>
</dbReference>
<dbReference type="GO" id="GO:0006355">
    <property type="term" value="P:regulation of DNA-templated transcription"/>
    <property type="evidence" value="ECO:0007669"/>
    <property type="project" value="InterPro"/>
</dbReference>
<dbReference type="SUPFAM" id="SSF46894">
    <property type="entry name" value="C-terminal effector domain of the bipartite response regulators"/>
    <property type="match status" value="1"/>
</dbReference>
<dbReference type="Gene3D" id="1.25.40.10">
    <property type="entry name" value="Tetratricopeptide repeat domain"/>
    <property type="match status" value="2"/>
</dbReference>
<dbReference type="Gene3D" id="3.40.50.300">
    <property type="entry name" value="P-loop containing nucleotide triphosphate hydrolases"/>
    <property type="match status" value="1"/>
</dbReference>
<dbReference type="Proteomes" id="UP001143463">
    <property type="component" value="Unassembled WGS sequence"/>
</dbReference>
<dbReference type="InterPro" id="IPR058852">
    <property type="entry name" value="HTH_77"/>
</dbReference>
<evidence type="ECO:0000313" key="3">
    <source>
        <dbReference type="Proteomes" id="UP001143463"/>
    </source>
</evidence>
<dbReference type="InterPro" id="IPR016032">
    <property type="entry name" value="Sig_transdc_resp-reg_C-effctor"/>
</dbReference>
<dbReference type="InterPro" id="IPR005158">
    <property type="entry name" value="BTAD"/>
</dbReference>
<dbReference type="AlphaFoldDB" id="A0A9W6L816"/>
<dbReference type="GO" id="GO:0016887">
    <property type="term" value="F:ATP hydrolysis activity"/>
    <property type="evidence" value="ECO:0007669"/>
    <property type="project" value="InterPro"/>
</dbReference>
<sequence>MDEAAGEALSIRLLGGFAVGVGARWVGDGAWRLRKARTLVKLLALEPERRVHQDRLCELWWPGNDGTATRNNLHQVLHAARRALGTVGVGGGIVLRRELVALAPGRPVVVDLEEFRRRARTARGSTDPEEIERVLAAGAGELLPEDRYEAWAQPHRDALLAVRTELALAAAECVDHGRAVEILVPVQREDGLHEPVARALMRALAAGGRHAEALAVFERLRDGIEREFGGVPDPRTRRLYRDLLAGSTVDVEPVPADPHNLPLEVTELIGRGAELEETAVLLDRTRMLTITGPGGAGKTRLAIEIARRRRDRHPDGVRLVELAALSRPALVAQHVAAGLGLTLPERGEPLPALVRQLGGRRMLLVLDNCEHLVDPCAHLAGELLRRCPGLMILATSREPLRAEGEVAWRIPPLALPGPDSTARGVGHVAAARLFVQRAKAVAPRFTLTDDNAGAIARICVDLDGLPLALELAAARLPALDPGQIAARLDDALGVLGPGHRTAPDRQRTLRATVDWSYRLLDDAERTVFRHLGVFSGSVGLEAVEAVCGRDVEGPGTRRTPTLQALAGLVDKSLVLAGTRAGATRYRLLATLRQYAAEAAVEAGEARSARRRHLGWYGTVAARCDTTTGAGTAVLDAESDELRSALEFALVDDPGAALDLAVRLWPYWLARGRFREGARWLEDALAAAPEGGAARGAAVFALAVLDVRCGRGERLAELGARHVAVQRELREPEPAQALQLSAVLAFMDGAWATACALAEECLGAAGRSDGAAAAAVHLLGLVALSQGKWCIAREQLLRALDMLRALPRPGRPFFAPVLLGVAVDRDGPRTVFEETMLQGRLVAADRAAGYVRCNLAWLARAEGELDEAAACVDAALQGFTARKDLVGRAVALNHQGCLLGVRGEFGPGRAALREALRLREGLGDRRAVGLTTGNLGLLAAAAGDVAHGRDLVRLAATGFRETRDGPGTIGMLAALADIAMDGGDHAEAGRLLEHAVARATGGPGDHRWAGWLSLQLAEARRRVGRTAAAEEARRSAEALFATLGAVDGLAACAGRSS</sequence>
<feature type="domain" description="Bacterial transcriptional activator" evidence="1">
    <location>
        <begin position="110"/>
        <end position="244"/>
    </location>
</feature>
<dbReference type="Pfam" id="PF03704">
    <property type="entry name" value="BTAD"/>
    <property type="match status" value="1"/>
</dbReference>
<protein>
    <recommendedName>
        <fullName evidence="1">Bacterial transcriptional activator domain-containing protein</fullName>
    </recommendedName>
</protein>
<dbReference type="SUPFAM" id="SSF48452">
    <property type="entry name" value="TPR-like"/>
    <property type="match status" value="3"/>
</dbReference>
<reference evidence="2" key="1">
    <citation type="journal article" date="2014" name="Int. J. Syst. Evol. Microbiol.">
        <title>Complete genome sequence of Corynebacterium casei LMG S-19264T (=DSM 44701T), isolated from a smear-ripened cheese.</title>
        <authorList>
            <consortium name="US DOE Joint Genome Institute (JGI-PGF)"/>
            <person name="Walter F."/>
            <person name="Albersmeier A."/>
            <person name="Kalinowski J."/>
            <person name="Ruckert C."/>
        </authorList>
    </citation>
    <scope>NUCLEOTIDE SEQUENCE</scope>
    <source>
        <strain evidence="2">VKM Ac-1069</strain>
    </source>
</reference>
<dbReference type="InterPro" id="IPR036388">
    <property type="entry name" value="WH-like_DNA-bd_sf"/>
</dbReference>
<evidence type="ECO:0000313" key="2">
    <source>
        <dbReference type="EMBL" id="GLL13909.1"/>
    </source>
</evidence>
<reference evidence="2" key="2">
    <citation type="submission" date="2023-01" db="EMBL/GenBank/DDBJ databases">
        <authorList>
            <person name="Sun Q."/>
            <person name="Evtushenko L."/>
        </authorList>
    </citation>
    <scope>NUCLEOTIDE SEQUENCE</scope>
    <source>
        <strain evidence="2">VKM Ac-1069</strain>
    </source>
</reference>
<accession>A0A9W6L816</accession>
<dbReference type="SMART" id="SM01043">
    <property type="entry name" value="BTAD"/>
    <property type="match status" value="1"/>
</dbReference>
<dbReference type="Gene3D" id="1.10.10.10">
    <property type="entry name" value="Winged helix-like DNA-binding domain superfamily/Winged helix DNA-binding domain"/>
    <property type="match status" value="1"/>
</dbReference>
<keyword evidence="3" id="KW-1185">Reference proteome</keyword>
<dbReference type="PANTHER" id="PTHR47691">
    <property type="entry name" value="REGULATOR-RELATED"/>
    <property type="match status" value="1"/>
</dbReference>
<gene>
    <name evidence="2" type="ORF">GCM10017577_50540</name>
</gene>
<organism evidence="2 3">
    <name type="scientific">Pseudonocardia halophobica</name>
    <dbReference type="NCBI Taxonomy" id="29401"/>
    <lineage>
        <taxon>Bacteria</taxon>
        <taxon>Bacillati</taxon>
        <taxon>Actinomycetota</taxon>
        <taxon>Actinomycetes</taxon>
        <taxon>Pseudonocardiales</taxon>
        <taxon>Pseudonocardiaceae</taxon>
        <taxon>Pseudonocardia</taxon>
    </lineage>
</organism>
<proteinExistence type="predicted"/>
<dbReference type="RefSeq" id="WP_051736464.1">
    <property type="nucleotide sequence ID" value="NZ_BAAAUZ010000037.1"/>
</dbReference>